<dbReference type="Proteomes" id="UP000609849">
    <property type="component" value="Unassembled WGS sequence"/>
</dbReference>
<protein>
    <recommendedName>
        <fullName evidence="1">RACo linker region domain-containing protein</fullName>
    </recommendedName>
</protein>
<evidence type="ECO:0000313" key="2">
    <source>
        <dbReference type="EMBL" id="MBC5995260.1"/>
    </source>
</evidence>
<feature type="domain" description="RACo linker region" evidence="1">
    <location>
        <begin position="1"/>
        <end position="48"/>
    </location>
</feature>
<evidence type="ECO:0000259" key="1">
    <source>
        <dbReference type="Pfam" id="PF17650"/>
    </source>
</evidence>
<accession>A0ABR7JK04</accession>
<dbReference type="RefSeq" id="WP_153971527.1">
    <property type="nucleotide sequence ID" value="NZ_JACRWE010000001.1"/>
</dbReference>
<dbReference type="EMBL" id="JACRWE010000001">
    <property type="protein sequence ID" value="MBC5995260.1"/>
    <property type="molecule type" value="Genomic_DNA"/>
</dbReference>
<sequence length="53" mass="6269">MNSLSKKIYLELQMPGENNTTSDKDRIINFLEQEYENVVMPYKIIKTLYPPMS</sequence>
<evidence type="ECO:0000313" key="3">
    <source>
        <dbReference type="Proteomes" id="UP000609849"/>
    </source>
</evidence>
<reference evidence="2 3" key="1">
    <citation type="submission" date="2020-08" db="EMBL/GenBank/DDBJ databases">
        <authorList>
            <person name="Liu C."/>
            <person name="Sun Q."/>
        </authorList>
    </citation>
    <scope>NUCLEOTIDE SEQUENCE [LARGE SCALE GENOMIC DNA]</scope>
    <source>
        <strain evidence="2 3">NSJ-18</strain>
    </source>
</reference>
<comment type="caution">
    <text evidence="2">The sequence shown here is derived from an EMBL/GenBank/DDBJ whole genome shotgun (WGS) entry which is preliminary data.</text>
</comment>
<keyword evidence="3" id="KW-1185">Reference proteome</keyword>
<dbReference type="Pfam" id="PF17650">
    <property type="entry name" value="RACo_linker"/>
    <property type="match status" value="1"/>
</dbReference>
<dbReference type="InterPro" id="IPR040506">
    <property type="entry name" value="RACo_linker"/>
</dbReference>
<dbReference type="Gene3D" id="3.10.20.880">
    <property type="match status" value="1"/>
</dbReference>
<gene>
    <name evidence="2" type="ORF">H8923_00675</name>
</gene>
<name>A0ABR7JK04_9FIRM</name>
<organism evidence="2 3">
    <name type="scientific">Romboutsia faecis</name>
    <dbReference type="NCBI Taxonomy" id="2764597"/>
    <lineage>
        <taxon>Bacteria</taxon>
        <taxon>Bacillati</taxon>
        <taxon>Bacillota</taxon>
        <taxon>Clostridia</taxon>
        <taxon>Peptostreptococcales</taxon>
        <taxon>Peptostreptococcaceae</taxon>
        <taxon>Romboutsia</taxon>
    </lineage>
</organism>
<proteinExistence type="predicted"/>